<gene>
    <name evidence="3" type="ORF">UFOVP1292_65</name>
    <name evidence="4" type="ORF">UFOVP1411_56</name>
    <name evidence="1" type="ORF">UFOVP859_30</name>
    <name evidence="2" type="ORF">UFOVP882_27</name>
</gene>
<dbReference type="EMBL" id="LR796816">
    <property type="protein sequence ID" value="CAB4167587.1"/>
    <property type="molecule type" value="Genomic_DNA"/>
</dbReference>
<reference evidence="2" key="1">
    <citation type="submission" date="2020-05" db="EMBL/GenBank/DDBJ databases">
        <authorList>
            <person name="Chiriac C."/>
            <person name="Salcher M."/>
            <person name="Ghai R."/>
            <person name="Kavagutti S V."/>
        </authorList>
    </citation>
    <scope>NUCLEOTIDE SEQUENCE</scope>
</reference>
<evidence type="ECO:0000313" key="2">
    <source>
        <dbReference type="EMBL" id="CAB4168479.1"/>
    </source>
</evidence>
<evidence type="ECO:0000313" key="1">
    <source>
        <dbReference type="EMBL" id="CAB4167587.1"/>
    </source>
</evidence>
<sequence>MTQTTLRQGFVTGSGAVLDVTSNVTVENTRVHAIAASGIGTFLITGVSTGPYSVKGNNIKFVLTTAIDQQYMDFGGTLGVRMDGPVKVSAPTSAATVAIFYG</sequence>
<protein>
    <submittedName>
        <fullName evidence="2">Uncharacterized protein</fullName>
    </submittedName>
</protein>
<proteinExistence type="predicted"/>
<evidence type="ECO:0000313" key="4">
    <source>
        <dbReference type="EMBL" id="CAB4205279.1"/>
    </source>
</evidence>
<accession>A0A6J5P9D1</accession>
<name>A0A6J5P9D1_9CAUD</name>
<dbReference type="EMBL" id="LR797251">
    <property type="protein sequence ID" value="CAB4196461.1"/>
    <property type="molecule type" value="Genomic_DNA"/>
</dbReference>
<evidence type="ECO:0000313" key="3">
    <source>
        <dbReference type="EMBL" id="CAB4196461.1"/>
    </source>
</evidence>
<organism evidence="2">
    <name type="scientific">uncultured Caudovirales phage</name>
    <dbReference type="NCBI Taxonomy" id="2100421"/>
    <lineage>
        <taxon>Viruses</taxon>
        <taxon>Duplodnaviria</taxon>
        <taxon>Heunggongvirae</taxon>
        <taxon>Uroviricota</taxon>
        <taxon>Caudoviricetes</taxon>
        <taxon>Peduoviridae</taxon>
        <taxon>Maltschvirus</taxon>
        <taxon>Maltschvirus maltsch</taxon>
    </lineage>
</organism>
<dbReference type="EMBL" id="LR796826">
    <property type="protein sequence ID" value="CAB4168479.1"/>
    <property type="molecule type" value="Genomic_DNA"/>
</dbReference>
<dbReference type="EMBL" id="LR797357">
    <property type="protein sequence ID" value="CAB4205279.1"/>
    <property type="molecule type" value="Genomic_DNA"/>
</dbReference>